<dbReference type="RefSeq" id="XP_025372587.1">
    <property type="nucleotide sequence ID" value="XM_025516830.1"/>
</dbReference>
<feature type="region of interest" description="Disordered" evidence="1">
    <location>
        <begin position="1"/>
        <end position="139"/>
    </location>
</feature>
<dbReference type="InterPro" id="IPR033511">
    <property type="entry name" value="Cdc24/Scd1_PH_dom"/>
</dbReference>
<dbReference type="PANTHER" id="PTHR10579">
    <property type="entry name" value="CALCIUM-ACTIVATED CHLORIDE CHANNEL REGULATOR"/>
    <property type="match status" value="1"/>
</dbReference>
<dbReference type="SMART" id="SM00184">
    <property type="entry name" value="RING"/>
    <property type="match status" value="1"/>
</dbReference>
<reference evidence="3 4" key="1">
    <citation type="journal article" date="2018" name="Mol. Biol. Evol.">
        <title>Broad Genomic Sampling Reveals a Smut Pathogenic Ancestry of the Fungal Clade Ustilaginomycotina.</title>
        <authorList>
            <person name="Kijpornyongpan T."/>
            <person name="Mondo S.J."/>
            <person name="Barry K."/>
            <person name="Sandor L."/>
            <person name="Lee J."/>
            <person name="Lipzen A."/>
            <person name="Pangilinan J."/>
            <person name="LaButti K."/>
            <person name="Hainaut M."/>
            <person name="Henrissat B."/>
            <person name="Grigoriev I.V."/>
            <person name="Spatafora J.W."/>
            <person name="Aime M.C."/>
        </authorList>
    </citation>
    <scope>NUCLEOTIDE SEQUENCE [LARGE SCALE GENOMIC DNA]</scope>
    <source>
        <strain evidence="3 4">MCA 4658</strain>
    </source>
</reference>
<dbReference type="InterPro" id="IPR001841">
    <property type="entry name" value="Znf_RING"/>
</dbReference>
<dbReference type="Pfam" id="PF15411">
    <property type="entry name" value="PH_10"/>
    <property type="match status" value="1"/>
</dbReference>
<feature type="region of interest" description="Disordered" evidence="1">
    <location>
        <begin position="735"/>
        <end position="755"/>
    </location>
</feature>
<dbReference type="InterPro" id="IPR011993">
    <property type="entry name" value="PH-like_dom_sf"/>
</dbReference>
<dbReference type="InterPro" id="IPR036465">
    <property type="entry name" value="vWFA_dom_sf"/>
</dbReference>
<gene>
    <name evidence="3" type="ORF">IE81DRAFT_364069</name>
</gene>
<feature type="compositionally biased region" description="Low complexity" evidence="1">
    <location>
        <begin position="786"/>
        <end position="799"/>
    </location>
</feature>
<feature type="region of interest" description="Disordered" evidence="1">
    <location>
        <begin position="631"/>
        <end position="672"/>
    </location>
</feature>
<dbReference type="SUPFAM" id="SSF57850">
    <property type="entry name" value="RING/U-box"/>
    <property type="match status" value="1"/>
</dbReference>
<dbReference type="Gene3D" id="3.30.40.10">
    <property type="entry name" value="Zinc/RING finger domain, C3HC4 (zinc finger)"/>
    <property type="match status" value="1"/>
</dbReference>
<dbReference type="InterPro" id="IPR013083">
    <property type="entry name" value="Znf_RING/FYVE/PHD"/>
</dbReference>
<dbReference type="GO" id="GO:0005085">
    <property type="term" value="F:guanyl-nucleotide exchange factor activity"/>
    <property type="evidence" value="ECO:0007669"/>
    <property type="project" value="InterPro"/>
</dbReference>
<proteinExistence type="predicted"/>
<feature type="compositionally biased region" description="Polar residues" evidence="1">
    <location>
        <begin position="422"/>
        <end position="437"/>
    </location>
</feature>
<dbReference type="GeneID" id="37038700"/>
<feature type="region of interest" description="Disordered" evidence="1">
    <location>
        <begin position="283"/>
        <end position="582"/>
    </location>
</feature>
<feature type="region of interest" description="Disordered" evidence="1">
    <location>
        <begin position="186"/>
        <end position="260"/>
    </location>
</feature>
<sequence length="1830" mass="195576">MSASARKRTEAWRVSTSEAGLFDLPDPQAGPSASSELDKTSTSPVSPPRPRLDTFQSGASLSRAGKDFAAANRSPSRTLQELLPSPTPRRPRRAHSKSAPLLGSPVDEKTLRKAGPSRITFSTEQPSRSPKIPEVVPPKCAPLDGLSGAGGRFAIFHRTKAPSIQSDSGNSGTSKLSFLRRFSRVPRAALQSSSQEALDTSDTSTRDAIGPASGTGAKHAPDSGSTSARETTSRTATSRTATSRTAITTAAPSTSDLPVPESLRALTQGVLKKSSFDSLLSRFSQSHSDQTTHSSDDQDLQRTLRKSSSKHTHTPTLPTVAGSPPDEGPPKLPAQAVQEIQRQIKKQKAASEQAVDPAFADPDSENGVTPGFAVTETERTSPNQEPSADRVAPKARTSEHSPVAPAILPSSVTDEQPAPQPRASSLQRKANAPNATMQDPGPSLPASGTSKWKLPFGKKSHSNQGNLDPASNSQSMKTQVSSESLPHRGKSGWRNTAGLLPKEDWDTDSRQKAAQQIAAQQRAAHESDAGALVPPSASNGHHSNRSQDLSNRAPSDGHEPSDYARSFSADSQRGKDKLEGYAGDSNADVMARFEAGGLIQRSGKSKLERMTGTPGSEVLQRLEHANMIMSPSLSGDRKLNGPISSASPAHSSPSTRAEALRGASARESRLAYSPSSSGHAELAAAEEASCPVCLELLSFRLAGEKAHVVPTCGHALHHACFSAVYGAPEAVLASQGSQRSEGSGRPTANGPPGMCGVCRRPIVLNEDGISGRRSNKLTGMMGGDKSISSSAQRSISTESDSIQSHNGRDDPIEAQNVKRSKSRDAISEFTSMTSPSIGASADHRGTVFPLIKVRPEYSTVYRKDPTGQNGKQNIVCVLSIEIPNRRPAPTLEEEENEHRALLSARSGASGSDRSIQPTESHTYRDDPVEPPSVASTSDAGTAFSPRAESFRDTSQNLGDTNSSTNKETHGASSPSTDDEGFSFGATPAADSGETVNPFKPVTDDLRQRIADWKGHSIERFGPLALFDFLGVRQDDVVRDFFVYLFKEALLCVAEERKKEKGLSRFMKDQPDRGAANDPLRSPLSPASSSNKTPLKLKGRIWIRHIRRVQDTSSEGDLSLSVKLDDDSLNHFVLCFKDRGTLESWRQKLVALVNEHRPPEYPRTPTESKQAGASPAVGTPSTARRGTTSTVDAKVGGDIASPNFAGAGRQTGGNVRRGSSDSVHHVMSRSVHAPMVAMHTQWSASGGLDPSLPPPDLLPHTPLDLIIMVSVPSVPQQTTSSTTSSSAQLKLRLIRSTLDFVAANMGSRDRLALVAYSVGAEGGVRRTSLLSPGKDQSKAVLEQFIESIGQPWAGEGEDPFRDNAELLGGSADRTDTITAVNVGLDIVLARTSKNPLTGMLLISDAADAPRRGQMDLVMARAEAGNVPVHSFGFGKSHDPSSLWLISNHTKGSYTFVREWYQLRECIAGCVGSLMSVASTDVRLHISVPSDNHFRVRKVAGPQGAIVSATGKDVDLELGELRFGDCKEIMVELELDFNGLVPFITEHGPDGRRNVRRIAGSAYEQGSATDDFMHRLGLENLNLASADGQIEGIGAHDNLIEEVAVFSVDAAFRDPAMGTSTSRLPDPCVLTLEVDANSQDPMSKQGISSGSGAALADPIVTRRRIEILVSDMITRSLLVVSRRNHAQALQILSETRRIVDTVLQATPVPSAKTPTMRGARSGSNAEASSTATATRSGGLKRQRDAFYRRTADSLLAILEDLDMLIDGLEQSKSSFDRDGRNMGAQQAMVLRDQRAWTSRTDTEWLRFRSSADNGPAFASRAAVYATLYGSKQ</sequence>
<feature type="compositionally biased region" description="Low complexity" evidence="1">
    <location>
        <begin position="512"/>
        <end position="522"/>
    </location>
</feature>
<feature type="compositionally biased region" description="Basic residues" evidence="1">
    <location>
        <begin position="303"/>
        <end position="313"/>
    </location>
</feature>
<evidence type="ECO:0000313" key="3">
    <source>
        <dbReference type="EMBL" id="PWN45427.1"/>
    </source>
</evidence>
<feature type="compositionally biased region" description="Polar residues" evidence="1">
    <location>
        <begin position="1178"/>
        <end position="1190"/>
    </location>
</feature>
<dbReference type="CDD" id="cd13246">
    <property type="entry name" value="PH_Scd1"/>
    <property type="match status" value="1"/>
</dbReference>
<dbReference type="OrthoDB" id="299997at2759"/>
<feature type="compositionally biased region" description="Basic and acidic residues" evidence="1">
    <location>
        <begin position="1061"/>
        <end position="1071"/>
    </location>
</feature>
<feature type="compositionally biased region" description="Low complexity" evidence="1">
    <location>
        <begin position="901"/>
        <end position="914"/>
    </location>
</feature>
<dbReference type="InParanoid" id="A0A316W6B1"/>
<evidence type="ECO:0000259" key="2">
    <source>
        <dbReference type="SMART" id="SM00184"/>
    </source>
</evidence>
<feature type="region of interest" description="Disordered" evidence="1">
    <location>
        <begin position="769"/>
        <end position="825"/>
    </location>
</feature>
<feature type="compositionally biased region" description="Polar residues" evidence="1">
    <location>
        <begin position="119"/>
        <end position="128"/>
    </location>
</feature>
<feature type="region of interest" description="Disordered" evidence="1">
    <location>
        <begin position="1707"/>
        <end position="1737"/>
    </location>
</feature>
<dbReference type="PANTHER" id="PTHR10579:SF43">
    <property type="entry name" value="ZINC FINGER (C3HC4-TYPE RING FINGER) FAMILY PROTEIN"/>
    <property type="match status" value="1"/>
</dbReference>
<feature type="compositionally biased region" description="Low complexity" evidence="1">
    <location>
        <begin position="644"/>
        <end position="654"/>
    </location>
</feature>
<dbReference type="STRING" id="1522189.A0A316W6B1"/>
<keyword evidence="4" id="KW-1185">Reference proteome</keyword>
<evidence type="ECO:0000313" key="4">
    <source>
        <dbReference type="Proteomes" id="UP000245783"/>
    </source>
</evidence>
<feature type="compositionally biased region" description="Low complexity" evidence="1">
    <location>
        <begin position="225"/>
        <end position="255"/>
    </location>
</feature>
<dbReference type="InterPro" id="IPR051266">
    <property type="entry name" value="CLCR"/>
</dbReference>
<feature type="compositionally biased region" description="Basic and acidic residues" evidence="1">
    <location>
        <begin position="501"/>
        <end position="511"/>
    </location>
</feature>
<evidence type="ECO:0000256" key="1">
    <source>
        <dbReference type="SAM" id="MobiDB-lite"/>
    </source>
</evidence>
<dbReference type="Proteomes" id="UP000245783">
    <property type="component" value="Unassembled WGS sequence"/>
</dbReference>
<organism evidence="3 4">
    <name type="scientific">Ceraceosorus guamensis</name>
    <dbReference type="NCBI Taxonomy" id="1522189"/>
    <lineage>
        <taxon>Eukaryota</taxon>
        <taxon>Fungi</taxon>
        <taxon>Dikarya</taxon>
        <taxon>Basidiomycota</taxon>
        <taxon>Ustilaginomycotina</taxon>
        <taxon>Exobasidiomycetes</taxon>
        <taxon>Ceraceosorales</taxon>
        <taxon>Ceraceosoraceae</taxon>
        <taxon>Ceraceosorus</taxon>
    </lineage>
</organism>
<feature type="domain" description="RING-type" evidence="2">
    <location>
        <begin position="690"/>
        <end position="758"/>
    </location>
</feature>
<feature type="region of interest" description="Disordered" evidence="1">
    <location>
        <begin position="887"/>
        <end position="999"/>
    </location>
</feature>
<feature type="compositionally biased region" description="Polar residues" evidence="1">
    <location>
        <begin position="952"/>
        <end position="975"/>
    </location>
</feature>
<feature type="region of interest" description="Disordered" evidence="1">
    <location>
        <begin position="1061"/>
        <end position="1092"/>
    </location>
</feature>
<feature type="compositionally biased region" description="Polar residues" evidence="1">
    <location>
        <begin position="536"/>
        <end position="553"/>
    </location>
</feature>
<dbReference type="Gene3D" id="3.40.50.410">
    <property type="entry name" value="von Willebrand factor, type A domain"/>
    <property type="match status" value="1"/>
</dbReference>
<feature type="compositionally biased region" description="Basic and acidic residues" evidence="1">
    <location>
        <begin position="387"/>
        <end position="399"/>
    </location>
</feature>
<dbReference type="EMBL" id="KZ819355">
    <property type="protein sequence ID" value="PWN45427.1"/>
    <property type="molecule type" value="Genomic_DNA"/>
</dbReference>
<feature type="compositionally biased region" description="Polar residues" evidence="1">
    <location>
        <begin position="462"/>
        <end position="484"/>
    </location>
</feature>
<feature type="compositionally biased region" description="Polar residues" evidence="1">
    <location>
        <begin position="190"/>
        <end position="203"/>
    </location>
</feature>
<dbReference type="SUPFAM" id="SSF53300">
    <property type="entry name" value="vWA-like"/>
    <property type="match status" value="1"/>
</dbReference>
<protein>
    <recommendedName>
        <fullName evidence="2">RING-type domain-containing protein</fullName>
    </recommendedName>
</protein>
<accession>A0A316W6B1</accession>
<feature type="compositionally biased region" description="Low complexity" evidence="1">
    <location>
        <begin position="284"/>
        <end position="293"/>
    </location>
</feature>
<dbReference type="Gene3D" id="2.30.29.30">
    <property type="entry name" value="Pleckstrin-homology domain (PH domain)/Phosphotyrosine-binding domain (PTB)"/>
    <property type="match status" value="1"/>
</dbReference>
<dbReference type="SUPFAM" id="SSF50729">
    <property type="entry name" value="PH domain-like"/>
    <property type="match status" value="1"/>
</dbReference>
<feature type="compositionally biased region" description="Low complexity" evidence="1">
    <location>
        <begin position="1078"/>
        <end position="1089"/>
    </location>
</feature>
<name>A0A316W6B1_9BASI</name>
<feature type="compositionally biased region" description="Low complexity" evidence="1">
    <location>
        <begin position="735"/>
        <end position="745"/>
    </location>
</feature>
<feature type="compositionally biased region" description="Low complexity" evidence="1">
    <location>
        <begin position="1719"/>
        <end position="1735"/>
    </location>
</feature>
<feature type="region of interest" description="Disordered" evidence="1">
    <location>
        <begin position="1156"/>
        <end position="1219"/>
    </location>
</feature>